<keyword evidence="3" id="KW-0175">Coiled coil</keyword>
<organism evidence="7 8">
    <name type="scientific">Scylla paramamosain</name>
    <name type="common">Mud crab</name>
    <dbReference type="NCBI Taxonomy" id="85552"/>
    <lineage>
        <taxon>Eukaryota</taxon>
        <taxon>Metazoa</taxon>
        <taxon>Ecdysozoa</taxon>
        <taxon>Arthropoda</taxon>
        <taxon>Crustacea</taxon>
        <taxon>Multicrustacea</taxon>
        <taxon>Malacostraca</taxon>
        <taxon>Eumalacostraca</taxon>
        <taxon>Eucarida</taxon>
        <taxon>Decapoda</taxon>
        <taxon>Pleocyemata</taxon>
        <taxon>Brachyura</taxon>
        <taxon>Eubrachyura</taxon>
        <taxon>Portunoidea</taxon>
        <taxon>Portunidae</taxon>
        <taxon>Portuninae</taxon>
        <taxon>Scylla</taxon>
    </lineage>
</organism>
<dbReference type="GO" id="GO:0005794">
    <property type="term" value="C:Golgi apparatus"/>
    <property type="evidence" value="ECO:0007669"/>
    <property type="project" value="TreeGrafter"/>
</dbReference>
<dbReference type="InterPro" id="IPR010506">
    <property type="entry name" value="DMAP1-bd"/>
</dbReference>
<evidence type="ECO:0000259" key="5">
    <source>
        <dbReference type="PROSITE" id="PS51912"/>
    </source>
</evidence>
<dbReference type="AlphaFoldDB" id="A0AAW0URW1"/>
<dbReference type="SUPFAM" id="SSF50911">
    <property type="entry name" value="Mannose 6-phosphate receptor domain"/>
    <property type="match status" value="1"/>
</dbReference>
<feature type="domain" description="DMAP1-binding" evidence="5">
    <location>
        <begin position="204"/>
        <end position="303"/>
    </location>
</feature>
<dbReference type="InterPro" id="IPR009011">
    <property type="entry name" value="Man6P_isomerase_rcpt-bd_dom_sf"/>
</dbReference>
<evidence type="ECO:0000256" key="4">
    <source>
        <dbReference type="SAM" id="Phobius"/>
    </source>
</evidence>
<dbReference type="EMBL" id="JARAKH010000007">
    <property type="protein sequence ID" value="KAK8402868.1"/>
    <property type="molecule type" value="Genomic_DNA"/>
</dbReference>
<keyword evidence="4" id="KW-0472">Membrane</keyword>
<keyword evidence="2" id="KW-1015">Disulfide bond</keyword>
<protein>
    <recommendedName>
        <fullName evidence="9">N-acetylglucosamine-1-phosphotransferase subunit gamma</fullName>
    </recommendedName>
</protein>
<accession>A0AAW0URW1</accession>
<dbReference type="Pfam" id="PF13015">
    <property type="entry name" value="PRKCSH_1"/>
    <property type="match status" value="1"/>
</dbReference>
<dbReference type="InterPro" id="IPR044865">
    <property type="entry name" value="MRH_dom"/>
</dbReference>
<reference evidence="7 8" key="1">
    <citation type="submission" date="2023-03" db="EMBL/GenBank/DDBJ databases">
        <title>High-quality genome of Scylla paramamosain provides insights in environmental adaptation.</title>
        <authorList>
            <person name="Zhang L."/>
        </authorList>
    </citation>
    <scope>NUCLEOTIDE SEQUENCE [LARGE SCALE GENOMIC DNA]</scope>
    <source>
        <strain evidence="7">LZ_2023a</strain>
        <tissue evidence="7">Muscle</tissue>
    </source>
</reference>
<gene>
    <name evidence="7" type="ORF">O3P69_000870</name>
</gene>
<dbReference type="InterPro" id="IPR036607">
    <property type="entry name" value="PRKCSH"/>
</dbReference>
<keyword evidence="1" id="KW-0732">Signal</keyword>
<evidence type="ECO:0000313" key="8">
    <source>
        <dbReference type="Proteomes" id="UP001487740"/>
    </source>
</evidence>
<keyword evidence="8" id="KW-1185">Reference proteome</keyword>
<keyword evidence="4" id="KW-1133">Transmembrane helix</keyword>
<dbReference type="PANTHER" id="PTHR12630:SF6">
    <property type="entry name" value="N-ACETYLGLUCOSAMINE-1-PHOSPHOTRANSFERASE SUBUNIT GAMMA"/>
    <property type="match status" value="1"/>
</dbReference>
<evidence type="ECO:0000313" key="7">
    <source>
        <dbReference type="EMBL" id="KAK8402867.1"/>
    </source>
</evidence>
<dbReference type="Gene3D" id="2.70.130.10">
    <property type="entry name" value="Mannose-6-phosphate receptor binding domain"/>
    <property type="match status" value="1"/>
</dbReference>
<evidence type="ECO:0000256" key="2">
    <source>
        <dbReference type="ARBA" id="ARBA00023157"/>
    </source>
</evidence>
<evidence type="ECO:0000256" key="3">
    <source>
        <dbReference type="SAM" id="Coils"/>
    </source>
</evidence>
<name>A0AAW0URW1_SCYPA</name>
<dbReference type="PROSITE" id="PS51912">
    <property type="entry name" value="DMAP1_BIND"/>
    <property type="match status" value="1"/>
</dbReference>
<feature type="transmembrane region" description="Helical" evidence="4">
    <location>
        <begin position="27"/>
        <end position="49"/>
    </location>
</feature>
<comment type="caution">
    <text evidence="7">The sequence shown here is derived from an EMBL/GenBank/DDBJ whole genome shotgun (WGS) entry which is preliminary data.</text>
</comment>
<dbReference type="PROSITE" id="PS51914">
    <property type="entry name" value="MRH"/>
    <property type="match status" value="1"/>
</dbReference>
<sequence>MLDCALTQLRFGHTTLHALLRLLVKKMIVATVLCLILGFTGAGSEMVALRVINELPSAGYIYGNPQKSDTKHEEKLHLRMKPAKFSGPEHLQELSGKCFKYRDQKYEYVLCPFHNITQEDIQAYYEPYKGVLGVWSDWTIDNNKFVAMNMIEGSRCGEGTHRSTKVTLSCGAYSELIEVTEPEKCRYLAKFKTPLVCGINAMVVYPRLPESLQRQWDEVEQNWQDGYLTEKGFEKQLMTIFVEAGFYLSSDIKKSLLHNVTGKTDENCKAALDAALSRVSELEDELRLKEDIIKELEENKKRV</sequence>
<evidence type="ECO:0000259" key="6">
    <source>
        <dbReference type="PROSITE" id="PS51914"/>
    </source>
</evidence>
<feature type="domain" description="MRH" evidence="6">
    <location>
        <begin position="96"/>
        <end position="199"/>
    </location>
</feature>
<dbReference type="PANTHER" id="PTHR12630">
    <property type="entry name" value="N-LINKED OLIGOSACCHARIDE PROCESSING"/>
    <property type="match status" value="1"/>
</dbReference>
<dbReference type="InterPro" id="IPR039794">
    <property type="entry name" value="Gtb1-like"/>
</dbReference>
<evidence type="ECO:0000256" key="1">
    <source>
        <dbReference type="ARBA" id="ARBA00022729"/>
    </source>
</evidence>
<dbReference type="Proteomes" id="UP001487740">
    <property type="component" value="Unassembled WGS sequence"/>
</dbReference>
<keyword evidence="4" id="KW-0812">Transmembrane</keyword>
<dbReference type="EMBL" id="JARAKH010000007">
    <property type="protein sequence ID" value="KAK8402867.1"/>
    <property type="molecule type" value="Genomic_DNA"/>
</dbReference>
<feature type="coiled-coil region" evidence="3">
    <location>
        <begin position="272"/>
        <end position="302"/>
    </location>
</feature>
<proteinExistence type="predicted"/>
<evidence type="ECO:0008006" key="9">
    <source>
        <dbReference type="Google" id="ProtNLM"/>
    </source>
</evidence>